<comment type="caution">
    <text evidence="3">The sequence shown here is derived from an EMBL/GenBank/DDBJ whole genome shotgun (WGS) entry which is preliminary data.</text>
</comment>
<dbReference type="GeneID" id="70235882"/>
<evidence type="ECO:0000256" key="2">
    <source>
        <dbReference type="ARBA" id="ARBA00023239"/>
    </source>
</evidence>
<reference evidence="3" key="2">
    <citation type="submission" date="2021-01" db="EMBL/GenBank/DDBJ databases">
        <authorList>
            <person name="Schikora-Tamarit M.A."/>
        </authorList>
    </citation>
    <scope>NUCLEOTIDE SEQUENCE</scope>
    <source>
        <strain evidence="3">CBS6075</strain>
    </source>
</reference>
<organism evidence="3 4">
    <name type="scientific">Ogataea philodendri</name>
    <dbReference type="NCBI Taxonomy" id="1378263"/>
    <lineage>
        <taxon>Eukaryota</taxon>
        <taxon>Fungi</taxon>
        <taxon>Dikarya</taxon>
        <taxon>Ascomycota</taxon>
        <taxon>Saccharomycotina</taxon>
        <taxon>Pichiomycetes</taxon>
        <taxon>Pichiales</taxon>
        <taxon>Pichiaceae</taxon>
        <taxon>Ogataea</taxon>
    </lineage>
</organism>
<dbReference type="GO" id="GO:0006751">
    <property type="term" value="P:glutathione catabolic process"/>
    <property type="evidence" value="ECO:0007669"/>
    <property type="project" value="InterPro"/>
</dbReference>
<evidence type="ECO:0000313" key="3">
    <source>
        <dbReference type="EMBL" id="KAH3665729.1"/>
    </source>
</evidence>
<dbReference type="GO" id="GO:0061928">
    <property type="term" value="F:glutathione specific gamma-glutamylcyclotransferase activity"/>
    <property type="evidence" value="ECO:0007669"/>
    <property type="project" value="UniProtKB-EC"/>
</dbReference>
<dbReference type="InterPro" id="IPR006840">
    <property type="entry name" value="ChaC"/>
</dbReference>
<keyword evidence="4" id="KW-1185">Reference proteome</keyword>
<keyword evidence="2" id="KW-0456">Lyase</keyword>
<protein>
    <recommendedName>
        <fullName evidence="1">glutathione-specific gamma-glutamylcyclotransferase</fullName>
        <ecNumber evidence="1">4.3.2.7</ecNumber>
    </recommendedName>
</protein>
<dbReference type="AlphaFoldDB" id="A0A9P8P6T4"/>
<dbReference type="CDD" id="cd06661">
    <property type="entry name" value="GGCT_like"/>
    <property type="match status" value="1"/>
</dbReference>
<proteinExistence type="predicted"/>
<evidence type="ECO:0000256" key="1">
    <source>
        <dbReference type="ARBA" id="ARBA00012344"/>
    </source>
</evidence>
<dbReference type="Gene3D" id="3.10.490.10">
    <property type="entry name" value="Gamma-glutamyl cyclotransferase-like"/>
    <property type="match status" value="1"/>
</dbReference>
<accession>A0A9P8P6T4</accession>
<dbReference type="PANTHER" id="PTHR12192">
    <property type="entry name" value="CATION TRANSPORT PROTEIN CHAC-RELATED"/>
    <property type="match status" value="1"/>
</dbReference>
<dbReference type="InterPro" id="IPR013024">
    <property type="entry name" value="GGCT-like"/>
</dbReference>
<dbReference type="EMBL" id="JAEUBE010000295">
    <property type="protein sequence ID" value="KAH3665729.1"/>
    <property type="molecule type" value="Genomic_DNA"/>
</dbReference>
<sequence>MTKDAPDTALWVVGYGSLLWKPPLHELDISKEFVRFPGYLQGYARRFWQSSYDNRGTPEQKGRVVTIIPSDKIVETPGFQPDILKYELAQHSAPQEVISKSALLEAELRVWGCIYYIPPQYAAKAADYLDFREKDGYTIHKVHFKVTDTVGHENLLKDLPKEDGLYTVESMVYIGTVDNESFIGPEDIEQTAQVIAKSAGESGPNDEYLLLLQQEVDKMGGDLYLNDLVAHLKSIA</sequence>
<dbReference type="RefSeq" id="XP_046060933.1">
    <property type="nucleotide sequence ID" value="XM_046204939.1"/>
</dbReference>
<dbReference type="EC" id="4.3.2.7" evidence="1"/>
<gene>
    <name evidence="3" type="ORF">OGAPHI_003917</name>
</gene>
<name>A0A9P8P6T4_9ASCO</name>
<dbReference type="Proteomes" id="UP000769157">
    <property type="component" value="Unassembled WGS sequence"/>
</dbReference>
<dbReference type="GO" id="GO:0005737">
    <property type="term" value="C:cytoplasm"/>
    <property type="evidence" value="ECO:0007669"/>
    <property type="project" value="TreeGrafter"/>
</dbReference>
<reference evidence="3" key="1">
    <citation type="journal article" date="2021" name="Open Biol.">
        <title>Shared evolutionary footprints suggest mitochondrial oxidative damage underlies multiple complex I losses in fungi.</title>
        <authorList>
            <person name="Schikora-Tamarit M.A."/>
            <person name="Marcet-Houben M."/>
            <person name="Nosek J."/>
            <person name="Gabaldon T."/>
        </authorList>
    </citation>
    <scope>NUCLEOTIDE SEQUENCE</scope>
    <source>
        <strain evidence="3">CBS6075</strain>
    </source>
</reference>
<dbReference type="PANTHER" id="PTHR12192:SF2">
    <property type="entry name" value="GLUTATHIONE-SPECIFIC GAMMA-GLUTAMYLCYCLOTRANSFERASE 2"/>
    <property type="match status" value="1"/>
</dbReference>
<dbReference type="Pfam" id="PF04752">
    <property type="entry name" value="ChaC"/>
    <property type="match status" value="1"/>
</dbReference>
<dbReference type="OrthoDB" id="1933483at2759"/>
<evidence type="ECO:0000313" key="4">
    <source>
        <dbReference type="Proteomes" id="UP000769157"/>
    </source>
</evidence>